<evidence type="ECO:0000256" key="4">
    <source>
        <dbReference type="ARBA" id="ARBA00022729"/>
    </source>
</evidence>
<keyword evidence="6" id="KW-0564">Palmitate</keyword>
<evidence type="ECO:0000256" key="1">
    <source>
        <dbReference type="ARBA" id="ARBA00004635"/>
    </source>
</evidence>
<dbReference type="NCBIfam" id="TIGR02887">
    <property type="entry name" value="spore_ger_x_C"/>
    <property type="match status" value="1"/>
</dbReference>
<dbReference type="EMBL" id="BSSQ01000010">
    <property type="protein sequence ID" value="GLX67929.1"/>
    <property type="molecule type" value="Genomic_DNA"/>
</dbReference>
<evidence type="ECO:0000256" key="5">
    <source>
        <dbReference type="ARBA" id="ARBA00023136"/>
    </source>
</evidence>
<evidence type="ECO:0000313" key="11">
    <source>
        <dbReference type="EMBL" id="GLX67929.1"/>
    </source>
</evidence>
<evidence type="ECO:0000256" key="7">
    <source>
        <dbReference type="ARBA" id="ARBA00023288"/>
    </source>
</evidence>
<proteinExistence type="inferred from homology"/>
<sequence>MRLMRFVCVLMLCLSLAMMGTGCWDQVELNRASMITGLALEKGNHMKYKVTFEIVNALETDPNKGGKGGTPTAIFTKEGNSIAEAVSRLNESQERYPILAHVRVIVIDEKLAREGINQFMDVLQRNRYIREDVLVLVGKGAPASDFLRTVYARGQYASYKIQTQVEMYRKLFGGIPRSHLYDVAQAILTDGRTLMLGAITISGELEKSESLDAIKTIYPVAIVKLAGAAVFKGDKLIGYLNNERTRMVMLASDYVSTSLFSIPGPGGKPTSSGAVAVQFYHMHSRMKVKMDGQKPSFKLHVEGDGKLTSVDRSIKLTTVKGYEELEHLTSNYVNEQIQETFEYVQKELGVDVFGFGQHYYRYHFQKFKPLAEEWDSLFTTANLEVSSSFTVRRPDLKTQKVEKDGIGP</sequence>
<dbReference type="RefSeq" id="WP_284238687.1">
    <property type="nucleotide sequence ID" value="NZ_BSSQ01000010.1"/>
</dbReference>
<keyword evidence="4 8" id="KW-0732">Signal</keyword>
<keyword evidence="7" id="KW-0449">Lipoprotein</keyword>
<comment type="subcellular location">
    <subcellularLocation>
        <location evidence="1">Membrane</location>
        <topology evidence="1">Lipid-anchor</topology>
    </subcellularLocation>
</comment>
<evidence type="ECO:0000256" key="2">
    <source>
        <dbReference type="ARBA" id="ARBA00007886"/>
    </source>
</evidence>
<dbReference type="PROSITE" id="PS51257">
    <property type="entry name" value="PROKAR_LIPOPROTEIN"/>
    <property type="match status" value="1"/>
</dbReference>
<evidence type="ECO:0000259" key="10">
    <source>
        <dbReference type="Pfam" id="PF25198"/>
    </source>
</evidence>
<evidence type="ECO:0000256" key="6">
    <source>
        <dbReference type="ARBA" id="ARBA00023139"/>
    </source>
</evidence>
<dbReference type="Pfam" id="PF05504">
    <property type="entry name" value="Spore_GerAC"/>
    <property type="match status" value="1"/>
</dbReference>
<feature type="signal peptide" evidence="8">
    <location>
        <begin position="1"/>
        <end position="19"/>
    </location>
</feature>
<comment type="similarity">
    <text evidence="2">Belongs to the GerABKC lipoprotein family.</text>
</comment>
<dbReference type="PANTHER" id="PTHR35789:SF1">
    <property type="entry name" value="SPORE GERMINATION PROTEIN B3"/>
    <property type="match status" value="1"/>
</dbReference>
<accession>A0ABQ6GAF1</accession>
<name>A0ABQ6GAF1_9BACL</name>
<dbReference type="InterPro" id="IPR008844">
    <property type="entry name" value="Spore_GerAC-like"/>
</dbReference>
<dbReference type="Gene3D" id="3.30.300.210">
    <property type="entry name" value="Nutrient germinant receptor protein C, domain 3"/>
    <property type="match status" value="1"/>
</dbReference>
<gene>
    <name evidence="11" type="primary">gerKC_2</name>
    <name evidence="11" type="ORF">MU1_22740</name>
</gene>
<evidence type="ECO:0000259" key="9">
    <source>
        <dbReference type="Pfam" id="PF05504"/>
    </source>
</evidence>
<feature type="domain" description="Spore germination protein N-terminal" evidence="10">
    <location>
        <begin position="25"/>
        <end position="201"/>
    </location>
</feature>
<dbReference type="Pfam" id="PF25198">
    <property type="entry name" value="Spore_GerAC_N"/>
    <property type="match status" value="1"/>
</dbReference>
<feature type="domain" description="Spore germination GerAC-like C-terminal" evidence="9">
    <location>
        <begin position="227"/>
        <end position="394"/>
    </location>
</feature>
<organism evidence="11 12">
    <name type="scientific">Paenibacillus glycanilyticus</name>
    <dbReference type="NCBI Taxonomy" id="126569"/>
    <lineage>
        <taxon>Bacteria</taxon>
        <taxon>Bacillati</taxon>
        <taxon>Bacillota</taxon>
        <taxon>Bacilli</taxon>
        <taxon>Bacillales</taxon>
        <taxon>Paenibacillaceae</taxon>
        <taxon>Paenibacillus</taxon>
    </lineage>
</organism>
<protein>
    <submittedName>
        <fullName evidence="11">Germination protein GerKC</fullName>
    </submittedName>
</protein>
<dbReference type="InterPro" id="IPR057336">
    <property type="entry name" value="GerAC_N"/>
</dbReference>
<evidence type="ECO:0000256" key="3">
    <source>
        <dbReference type="ARBA" id="ARBA00022544"/>
    </source>
</evidence>
<keyword evidence="12" id="KW-1185">Reference proteome</keyword>
<keyword evidence="3" id="KW-0309">Germination</keyword>
<keyword evidence="5" id="KW-0472">Membrane</keyword>
<dbReference type="PANTHER" id="PTHR35789">
    <property type="entry name" value="SPORE GERMINATION PROTEIN B3"/>
    <property type="match status" value="1"/>
</dbReference>
<reference evidence="11 12" key="1">
    <citation type="submission" date="2023-03" db="EMBL/GenBank/DDBJ databases">
        <title>Draft genome sequence of the bacteria which degrade cell wall of Tricholomamatutake.</title>
        <authorList>
            <person name="Konishi Y."/>
            <person name="Fukuta Y."/>
            <person name="Shirasaka N."/>
        </authorList>
    </citation>
    <scope>NUCLEOTIDE SEQUENCE [LARGE SCALE GENOMIC DNA]</scope>
    <source>
        <strain evidence="12">mu1</strain>
    </source>
</reference>
<evidence type="ECO:0000313" key="12">
    <source>
        <dbReference type="Proteomes" id="UP001157114"/>
    </source>
</evidence>
<feature type="chain" id="PRO_5047361262" evidence="8">
    <location>
        <begin position="20"/>
        <end position="408"/>
    </location>
</feature>
<dbReference type="InterPro" id="IPR038501">
    <property type="entry name" value="Spore_GerAC_C_sf"/>
</dbReference>
<evidence type="ECO:0000256" key="8">
    <source>
        <dbReference type="SAM" id="SignalP"/>
    </source>
</evidence>
<dbReference type="InterPro" id="IPR046953">
    <property type="entry name" value="Spore_GerAC-like_C"/>
</dbReference>
<dbReference type="Proteomes" id="UP001157114">
    <property type="component" value="Unassembled WGS sequence"/>
</dbReference>
<comment type="caution">
    <text evidence="11">The sequence shown here is derived from an EMBL/GenBank/DDBJ whole genome shotgun (WGS) entry which is preliminary data.</text>
</comment>